<dbReference type="GO" id="GO:0005688">
    <property type="term" value="C:U6 snRNP"/>
    <property type="evidence" value="ECO:0007669"/>
    <property type="project" value="UniProtKB-ARBA"/>
</dbReference>
<feature type="region of interest" description="Disordered" evidence="10">
    <location>
        <begin position="964"/>
        <end position="1061"/>
    </location>
</feature>
<feature type="domain" description="RRM" evidence="11">
    <location>
        <begin position="712"/>
        <end position="789"/>
    </location>
</feature>
<dbReference type="InterPro" id="IPR000504">
    <property type="entry name" value="RRM_dom"/>
</dbReference>
<name>A0A9P7B624_RHOMI</name>
<dbReference type="GO" id="GO:0008380">
    <property type="term" value="P:RNA splicing"/>
    <property type="evidence" value="ECO:0007669"/>
    <property type="project" value="UniProtKB-KW"/>
</dbReference>
<feature type="domain" description="RRM" evidence="11">
    <location>
        <begin position="803"/>
        <end position="879"/>
    </location>
</feature>
<dbReference type="OrthoDB" id="360390at2759"/>
<dbReference type="Proteomes" id="UP000777482">
    <property type="component" value="Unassembled WGS sequence"/>
</dbReference>
<evidence type="ECO:0000256" key="3">
    <source>
        <dbReference type="ARBA" id="ARBA00022737"/>
    </source>
</evidence>
<proteinExistence type="predicted"/>
<evidence type="ECO:0000256" key="6">
    <source>
        <dbReference type="ARBA" id="ARBA00023242"/>
    </source>
</evidence>
<feature type="compositionally biased region" description="Low complexity" evidence="10">
    <location>
        <begin position="611"/>
        <end position="629"/>
    </location>
</feature>
<dbReference type="SMART" id="SM00386">
    <property type="entry name" value="HAT"/>
    <property type="match status" value="5"/>
</dbReference>
<dbReference type="Pfam" id="PF00076">
    <property type="entry name" value="RRM_1"/>
    <property type="match status" value="2"/>
</dbReference>
<protein>
    <recommendedName>
        <fullName evidence="8">U4/U6 snRNA-associated-splicing factor PRP24</fullName>
    </recommendedName>
</protein>
<feature type="compositionally biased region" description="Basic and acidic residues" evidence="10">
    <location>
        <begin position="542"/>
        <end position="556"/>
    </location>
</feature>
<dbReference type="FunFam" id="3.30.70.330:FF:000365">
    <property type="entry name" value="U4/U6 snRNA-associated-splicing factor PRP24"/>
    <property type="match status" value="1"/>
</dbReference>
<evidence type="ECO:0000313" key="13">
    <source>
        <dbReference type="Proteomes" id="UP000777482"/>
    </source>
</evidence>
<reference evidence="12 13" key="1">
    <citation type="submission" date="2020-11" db="EMBL/GenBank/DDBJ databases">
        <title>Kefir isolates.</title>
        <authorList>
            <person name="Marcisauskas S."/>
            <person name="Kim Y."/>
            <person name="Blasche S."/>
        </authorList>
    </citation>
    <scope>NUCLEOTIDE SEQUENCE [LARGE SCALE GENOMIC DNA]</scope>
    <source>
        <strain evidence="12 13">KR</strain>
    </source>
</reference>
<organism evidence="12 13">
    <name type="scientific">Rhodotorula mucilaginosa</name>
    <name type="common">Yeast</name>
    <name type="synonym">Rhodotorula rubra</name>
    <dbReference type="NCBI Taxonomy" id="5537"/>
    <lineage>
        <taxon>Eukaryota</taxon>
        <taxon>Fungi</taxon>
        <taxon>Dikarya</taxon>
        <taxon>Basidiomycota</taxon>
        <taxon>Pucciniomycotina</taxon>
        <taxon>Microbotryomycetes</taxon>
        <taxon>Sporidiobolales</taxon>
        <taxon>Sporidiobolaceae</taxon>
        <taxon>Rhodotorula</taxon>
    </lineage>
</organism>
<dbReference type="PANTHER" id="PTHR24012">
    <property type="entry name" value="RNA BINDING PROTEIN"/>
    <property type="match status" value="1"/>
</dbReference>
<feature type="compositionally biased region" description="Low complexity" evidence="10">
    <location>
        <begin position="574"/>
        <end position="585"/>
    </location>
</feature>
<accession>A0A9P7B624</accession>
<comment type="caution">
    <text evidence="12">The sequence shown here is derived from an EMBL/GenBank/DDBJ whole genome shotgun (WGS) entry which is preliminary data.</text>
</comment>
<sequence>MADASSEEAVQQYSSLLEQISSSPYQRDLHLERVRLAKQLGLSDEVEQGRQAYAQFLALSEEEWLEWIEDRKKGLPQLPADDVTPYLDVIELYRRGSREYLSIPFLVNWSKWVVSQYYLAQGLTPPTAAAEVDEEAEDAAMQPVDRKAGEPDQLLGVVFSIEEVREIRAETLKIGGTHLTESSQLWKIWRDFETDLLKLDTTPDQLVVVEELYLARLKVAHLDIAETFSAYSTFVTTFDNDNYDTSLPAANKIYSASVKKADERYPEEEKLKATGYSAQAYLDYVSWEREVKRPDVVLVKQLFERAVKDHPQELELWETYLEFLHKPLDANLREVCERAIRNLPAAVPLWTTSLRIAEKLHASAEEIEATFLRAITSGLFSQDMDATVALYHARASYYRRESEAKAGEEGPDGGLVGMALGVLQEGVEATKKVQKKGDQQCRLEKYLIKLYERYQMIDEARQLWVELCKARPYSYAVWYGRADFETRVGQYQKAHEVYSEGCSAKGLDYPEYLIEAWVLFETEYGNLADLEYTLVRSKRQRKGLERRRAREAEEAARTAQSGSTRAPDADTFIASATADATGAGTENERKRERSPPTGESTSTPAKKVRIAEPTTEASTSAAPATNTSTEEPRRDREHSTVFAVSDGSISEEDVRKLFSDCGAVRELLLKELDGRTYAQIEFMDKESVLAARTKDKKRVNGVELEVYIAWECCLYVTNYPESYDKSAVEKLFSQYGTIFDIRWPSKRYKATRRFCYVQFANPAHAQAALALHGRELEPGHRLVAQISDPSRKKSRSDADANKRELYIANVARSVKEQDLRKLFEAYGTLKGIRVPTDQQGVCKGFAFVEFEDESSAQAALALNNHELKKRHISVTVAEKRAAGTARAGQIERRPEVENLGVRVRGLAPETQEAIIQQEFEKIAPVRRVNYIAGTTEAVVIFENAADVGKVLMQRDSITVDGKSVGIAGEGQGSRKHVSGAAGSDVPLMPRQATRSRGRVGLAGARGGRGGRGRGGLGFVASTRPTAEASARKDEGGDSKMDAPEASASKKSQDDFRAMLSK</sequence>
<keyword evidence="6" id="KW-0539">Nucleus</keyword>
<dbReference type="InterPro" id="IPR011990">
    <property type="entry name" value="TPR-like_helical_dom_sf"/>
</dbReference>
<keyword evidence="2" id="KW-0507">mRNA processing</keyword>
<dbReference type="InterPro" id="IPR035979">
    <property type="entry name" value="RBD_domain_sf"/>
</dbReference>
<dbReference type="GO" id="GO:0003723">
    <property type="term" value="F:RNA binding"/>
    <property type="evidence" value="ECO:0007669"/>
    <property type="project" value="UniProtKB-UniRule"/>
</dbReference>
<evidence type="ECO:0000313" key="12">
    <source>
        <dbReference type="EMBL" id="KAG0660772.1"/>
    </source>
</evidence>
<dbReference type="GO" id="GO:0006397">
    <property type="term" value="P:mRNA processing"/>
    <property type="evidence" value="ECO:0007669"/>
    <property type="project" value="UniProtKB-KW"/>
</dbReference>
<dbReference type="AlphaFoldDB" id="A0A9P7B624"/>
<evidence type="ECO:0000256" key="10">
    <source>
        <dbReference type="SAM" id="MobiDB-lite"/>
    </source>
</evidence>
<evidence type="ECO:0000256" key="7">
    <source>
        <dbReference type="ARBA" id="ARBA00093374"/>
    </source>
</evidence>
<dbReference type="InterPro" id="IPR012677">
    <property type="entry name" value="Nucleotide-bd_a/b_plait_sf"/>
</dbReference>
<keyword evidence="4 9" id="KW-0694">RNA-binding</keyword>
<evidence type="ECO:0000259" key="11">
    <source>
        <dbReference type="PROSITE" id="PS50102"/>
    </source>
</evidence>
<feature type="compositionally biased region" description="Basic and acidic residues" evidence="10">
    <location>
        <begin position="630"/>
        <end position="639"/>
    </location>
</feature>
<feature type="compositionally biased region" description="Basic and acidic residues" evidence="10">
    <location>
        <begin position="1050"/>
        <end position="1061"/>
    </location>
</feature>
<comment type="subcellular location">
    <subcellularLocation>
        <location evidence="1">Nucleus</location>
    </subcellularLocation>
</comment>
<dbReference type="InterPro" id="IPR003107">
    <property type="entry name" value="HAT"/>
</dbReference>
<dbReference type="SUPFAM" id="SSF54928">
    <property type="entry name" value="RNA-binding domain, RBD"/>
    <property type="match status" value="3"/>
</dbReference>
<keyword evidence="3" id="KW-0677">Repeat</keyword>
<keyword evidence="13" id="KW-1185">Reference proteome</keyword>
<feature type="region of interest" description="Disordered" evidence="10">
    <location>
        <begin position="541"/>
        <end position="639"/>
    </location>
</feature>
<evidence type="ECO:0000256" key="2">
    <source>
        <dbReference type="ARBA" id="ARBA00022664"/>
    </source>
</evidence>
<dbReference type="EMBL" id="PUHQ01000041">
    <property type="protein sequence ID" value="KAG0660772.1"/>
    <property type="molecule type" value="Genomic_DNA"/>
</dbReference>
<gene>
    <name evidence="12" type="primary">PRP24</name>
    <name evidence="12" type="ORF">C6P46_004456</name>
</gene>
<dbReference type="PROSITE" id="PS50102">
    <property type="entry name" value="RRM"/>
    <property type="match status" value="2"/>
</dbReference>
<evidence type="ECO:0000256" key="8">
    <source>
        <dbReference type="ARBA" id="ARBA00093627"/>
    </source>
</evidence>
<dbReference type="CDD" id="cd00590">
    <property type="entry name" value="RRM_SF"/>
    <property type="match status" value="1"/>
</dbReference>
<evidence type="ECO:0000256" key="9">
    <source>
        <dbReference type="PROSITE-ProRule" id="PRU00176"/>
    </source>
</evidence>
<evidence type="ECO:0000256" key="5">
    <source>
        <dbReference type="ARBA" id="ARBA00023187"/>
    </source>
</evidence>
<keyword evidence="5" id="KW-0508">mRNA splicing</keyword>
<dbReference type="Gene3D" id="3.30.70.330">
    <property type="match status" value="3"/>
</dbReference>
<evidence type="ECO:0000256" key="4">
    <source>
        <dbReference type="ARBA" id="ARBA00022884"/>
    </source>
</evidence>
<feature type="compositionally biased region" description="Basic and acidic residues" evidence="10">
    <location>
        <begin position="1029"/>
        <end position="1042"/>
    </location>
</feature>
<dbReference type="Gene3D" id="1.25.40.10">
    <property type="entry name" value="Tetratricopeptide repeat domain"/>
    <property type="match status" value="2"/>
</dbReference>
<comment type="function">
    <text evidence="7">Functions as a recycling factor of the spliceosome, a machinery that forms on each precursor-messenger RNA (pre-mRNA) and catalyzes the removal of introns. Chaperones the re-annealing of U4 and U6 snRNAs (small nuclear RNAs) released from previous rounds of splicing, an initial step in reforming the U4/U6-U5 tri-snRNP (small nuclear ribonucleoprotein) that can reassemble into another spliceosome complex; this step involves binding U6 and facilitating the unwinding of the U6 internal stem loop, followed by base-pairing of U6 to U4.</text>
</comment>
<feature type="compositionally biased region" description="Gly residues" evidence="10">
    <location>
        <begin position="1003"/>
        <end position="1017"/>
    </location>
</feature>
<dbReference type="SMART" id="SM00360">
    <property type="entry name" value="RRM"/>
    <property type="match status" value="4"/>
</dbReference>
<dbReference type="SUPFAM" id="SSF48452">
    <property type="entry name" value="TPR-like"/>
    <property type="match status" value="1"/>
</dbReference>
<evidence type="ECO:0000256" key="1">
    <source>
        <dbReference type="ARBA" id="ARBA00004123"/>
    </source>
</evidence>